<evidence type="ECO:0000313" key="3">
    <source>
        <dbReference type="EMBL" id="STX09714.1"/>
    </source>
</evidence>
<feature type="transmembrane region" description="Helical" evidence="2">
    <location>
        <begin position="300"/>
        <end position="317"/>
    </location>
</feature>
<feature type="transmembrane region" description="Helical" evidence="2">
    <location>
        <begin position="277"/>
        <end position="294"/>
    </location>
</feature>
<name>A0A8B4QAH9_9BACL</name>
<accession>A0A8B4QAH9</accession>
<feature type="transmembrane region" description="Helical" evidence="2">
    <location>
        <begin position="391"/>
        <end position="409"/>
    </location>
</feature>
<dbReference type="EMBL" id="UGNP01000001">
    <property type="protein sequence ID" value="STX09714.1"/>
    <property type="molecule type" value="Genomic_DNA"/>
</dbReference>
<dbReference type="RefSeq" id="WP_109350272.1">
    <property type="nucleotide sequence ID" value="NZ_BJUE01000023.1"/>
</dbReference>
<keyword evidence="2" id="KW-0472">Membrane</keyword>
<evidence type="ECO:0000256" key="2">
    <source>
        <dbReference type="SAM" id="Phobius"/>
    </source>
</evidence>
<evidence type="ECO:0000256" key="1">
    <source>
        <dbReference type="SAM" id="MobiDB-lite"/>
    </source>
</evidence>
<dbReference type="Proteomes" id="UP000254330">
    <property type="component" value="Unassembled WGS sequence"/>
</dbReference>
<proteinExistence type="predicted"/>
<dbReference type="Proteomes" id="UP000294641">
    <property type="component" value="Unassembled WGS sequence"/>
</dbReference>
<evidence type="ECO:0000313" key="4">
    <source>
        <dbReference type="EMBL" id="TDR35810.1"/>
    </source>
</evidence>
<evidence type="ECO:0000313" key="5">
    <source>
        <dbReference type="Proteomes" id="UP000254330"/>
    </source>
</evidence>
<keyword evidence="2" id="KW-0812">Transmembrane</keyword>
<keyword evidence="6" id="KW-1185">Reference proteome</keyword>
<feature type="region of interest" description="Disordered" evidence="1">
    <location>
        <begin position="1"/>
        <end position="34"/>
    </location>
</feature>
<reference evidence="4 6" key="2">
    <citation type="submission" date="2019-03" db="EMBL/GenBank/DDBJ databases">
        <title>Genomic Encyclopedia of Type Strains, Phase IV (KMG-IV): sequencing the most valuable type-strain genomes for metagenomic binning, comparative biology and taxonomic classification.</title>
        <authorList>
            <person name="Goeker M."/>
        </authorList>
    </citation>
    <scope>NUCLEOTIDE SEQUENCE [LARGE SCALE GENOMIC DNA]</scope>
    <source>
        <strain evidence="4 6">DSM 20580</strain>
    </source>
</reference>
<evidence type="ECO:0000313" key="6">
    <source>
        <dbReference type="Proteomes" id="UP000294641"/>
    </source>
</evidence>
<sequence length="421" mass="50128">MKNFKEQLQSDLQQKQMTAEQKQRLKDKLNKSHRKRKQNPLPLFVAVALFFLISAILMNSFKNDMVRTGNKEMHHATAYIDTEDRMDGTELEDSYYSSVKRVNEQKITEFKKMLTQAKEEKFNEENMEEYYYLELKETSNQVKKFALFIDNDQYYIHQFGTEMMKKIPMTISKTEQFFGIKMNLYLFIILIIVCITLLVVPNSLLTIKKKEEYDYKNKLYYYGCIAVSIFAVAFFFMNLPNFFVFIFLIAIAHWLYQLYDKWLYFEDHPAEKWLKDLYEYLAIIGFAFGMIGNYYKEVDLYYVAAVCIGMSLFVFIMKRKIESNPCPHCAQQISTKRRFQMMFSKKARICPHCQNEIHISKRPFDLSSFIIYISISGNLFLGNFLNISLTYTIISAIFILLTFFIITVFKMKFEKEDLPLW</sequence>
<feature type="transmembrane region" description="Helical" evidence="2">
    <location>
        <begin position="41"/>
        <end position="61"/>
    </location>
</feature>
<feature type="transmembrane region" description="Helical" evidence="2">
    <location>
        <begin position="219"/>
        <end position="236"/>
    </location>
</feature>
<feature type="transmembrane region" description="Helical" evidence="2">
    <location>
        <begin position="184"/>
        <end position="207"/>
    </location>
</feature>
<feature type="compositionally biased region" description="Polar residues" evidence="1">
    <location>
        <begin position="1"/>
        <end position="20"/>
    </location>
</feature>
<dbReference type="AlphaFoldDB" id="A0A8B4QAH9"/>
<organism evidence="3 5">
    <name type="scientific">Kurthia zopfii</name>
    <dbReference type="NCBI Taxonomy" id="1650"/>
    <lineage>
        <taxon>Bacteria</taxon>
        <taxon>Bacillati</taxon>
        <taxon>Bacillota</taxon>
        <taxon>Bacilli</taxon>
        <taxon>Bacillales</taxon>
        <taxon>Caryophanaceae</taxon>
        <taxon>Kurthia</taxon>
    </lineage>
</organism>
<comment type="caution">
    <text evidence="3">The sequence shown here is derived from an EMBL/GenBank/DDBJ whole genome shotgun (WGS) entry which is preliminary data.</text>
</comment>
<protein>
    <submittedName>
        <fullName evidence="4">CXXC-20-CXXC protein</fullName>
    </submittedName>
    <submittedName>
        <fullName evidence="3">Cxxc_20_cxxc protein</fullName>
    </submittedName>
</protein>
<reference evidence="3 5" key="1">
    <citation type="submission" date="2018-06" db="EMBL/GenBank/DDBJ databases">
        <authorList>
            <consortium name="Pathogen Informatics"/>
            <person name="Doyle S."/>
        </authorList>
    </citation>
    <scope>NUCLEOTIDE SEQUENCE [LARGE SCALE GENOMIC DNA]</scope>
    <source>
        <strain evidence="3 5">NCTC10597</strain>
    </source>
</reference>
<keyword evidence="2" id="KW-1133">Transmembrane helix</keyword>
<feature type="compositionally biased region" description="Basic and acidic residues" evidence="1">
    <location>
        <begin position="21"/>
        <end position="30"/>
    </location>
</feature>
<gene>
    <name evidence="4" type="ORF">DFR61_12840</name>
    <name evidence="3" type="ORF">NCTC10597_01408</name>
</gene>
<dbReference type="EMBL" id="SNZG01000028">
    <property type="protein sequence ID" value="TDR35810.1"/>
    <property type="molecule type" value="Genomic_DNA"/>
</dbReference>